<dbReference type="InterPro" id="IPR006361">
    <property type="entry name" value="Uroporphyrinogen_deCO2ase_HemE"/>
</dbReference>
<evidence type="ECO:0000256" key="3">
    <source>
        <dbReference type="ARBA" id="ARBA00009935"/>
    </source>
</evidence>
<dbReference type="InterPro" id="IPR000257">
    <property type="entry name" value="Uroporphyrinogen_deCOase"/>
</dbReference>
<keyword evidence="10" id="KW-0627">Porphyrin biosynthesis</keyword>
<comment type="pathway">
    <text evidence="2">Porphyrin-containing compound metabolism; protoporphyrin-IX biosynthesis; coproporphyrinogen-III from 5-aminolevulinate: step 4/4.</text>
</comment>
<keyword evidence="6" id="KW-0963">Cytoplasm</keyword>
<dbReference type="SUPFAM" id="SSF51726">
    <property type="entry name" value="UROD/MetE-like"/>
    <property type="match status" value="1"/>
</dbReference>
<evidence type="ECO:0000256" key="8">
    <source>
        <dbReference type="ARBA" id="ARBA00023133"/>
    </source>
</evidence>
<organism evidence="13 14">
    <name type="scientific">Owenia fusiformis</name>
    <name type="common">Polychaete worm</name>
    <dbReference type="NCBI Taxonomy" id="6347"/>
    <lineage>
        <taxon>Eukaryota</taxon>
        <taxon>Metazoa</taxon>
        <taxon>Spiralia</taxon>
        <taxon>Lophotrochozoa</taxon>
        <taxon>Annelida</taxon>
        <taxon>Polychaeta</taxon>
        <taxon>Sedentaria</taxon>
        <taxon>Canalipalpata</taxon>
        <taxon>Sabellida</taxon>
        <taxon>Oweniida</taxon>
        <taxon>Oweniidae</taxon>
        <taxon>Owenia</taxon>
    </lineage>
</organism>
<dbReference type="Gene3D" id="3.20.20.210">
    <property type="match status" value="1"/>
</dbReference>
<keyword evidence="9" id="KW-0456">Lyase</keyword>
<dbReference type="HAMAP" id="MF_00218">
    <property type="entry name" value="URO_D"/>
    <property type="match status" value="1"/>
</dbReference>
<name>A0A8S4N4W3_OWEFU</name>
<feature type="non-terminal residue" evidence="13">
    <location>
        <position position="360"/>
    </location>
</feature>
<proteinExistence type="inferred from homology"/>
<dbReference type="PANTHER" id="PTHR21091:SF169">
    <property type="entry name" value="UROPORPHYRINOGEN DECARBOXYLASE"/>
    <property type="match status" value="1"/>
</dbReference>
<keyword evidence="14" id="KW-1185">Reference proteome</keyword>
<dbReference type="AlphaFoldDB" id="A0A8S4N4W3"/>
<evidence type="ECO:0000256" key="10">
    <source>
        <dbReference type="ARBA" id="ARBA00023244"/>
    </source>
</evidence>
<evidence type="ECO:0000259" key="12">
    <source>
        <dbReference type="PROSITE" id="PS00907"/>
    </source>
</evidence>
<accession>A0A8S4N4W3</accession>
<dbReference type="EC" id="4.1.1.37" evidence="4"/>
<comment type="caution">
    <text evidence="13">The sequence shown here is derived from an EMBL/GenBank/DDBJ whole genome shotgun (WGS) entry which is preliminary data.</text>
</comment>
<evidence type="ECO:0000256" key="2">
    <source>
        <dbReference type="ARBA" id="ARBA00004804"/>
    </source>
</evidence>
<dbReference type="GO" id="GO:0005829">
    <property type="term" value="C:cytosol"/>
    <property type="evidence" value="ECO:0007669"/>
    <property type="project" value="TreeGrafter"/>
</dbReference>
<evidence type="ECO:0000256" key="5">
    <source>
        <dbReference type="ARBA" id="ARBA00014308"/>
    </source>
</evidence>
<dbReference type="OrthoDB" id="339900at2759"/>
<dbReference type="NCBIfam" id="TIGR01464">
    <property type="entry name" value="hemE"/>
    <property type="match status" value="1"/>
</dbReference>
<comment type="subcellular location">
    <subcellularLocation>
        <location evidence="1">Cytoplasm</location>
    </subcellularLocation>
</comment>
<evidence type="ECO:0000313" key="13">
    <source>
        <dbReference type="EMBL" id="CAH1775436.1"/>
    </source>
</evidence>
<dbReference type="Pfam" id="PF01208">
    <property type="entry name" value="URO-D"/>
    <property type="match status" value="1"/>
</dbReference>
<reference evidence="13" key="1">
    <citation type="submission" date="2022-03" db="EMBL/GenBank/DDBJ databases">
        <authorList>
            <person name="Martin C."/>
        </authorList>
    </citation>
    <scope>NUCLEOTIDE SEQUENCE</scope>
</reference>
<dbReference type="Proteomes" id="UP000749559">
    <property type="component" value="Unassembled WGS sequence"/>
</dbReference>
<evidence type="ECO:0000256" key="11">
    <source>
        <dbReference type="ARBA" id="ARBA00048411"/>
    </source>
</evidence>
<feature type="domain" description="Uroporphyrinogen decarboxylase (URO-D)" evidence="12">
    <location>
        <begin position="143"/>
        <end position="159"/>
    </location>
</feature>
<dbReference type="EMBL" id="CAIIXF020000001">
    <property type="protein sequence ID" value="CAH1775436.1"/>
    <property type="molecule type" value="Genomic_DNA"/>
</dbReference>
<sequence length="360" mass="40517">AFPPLKNDLILRAAKGEHVEKVPVWAMRQAGRYMKEFQEVRAKHEFFDVCRTPELACEVTMQPIRAFDLDASIIFSDILVVPQALGMGVQMVPGKGPTFDEPLVEPDDLKKLKVDVNVHEELGYVYEAITLTRHTLDGKVPLIGFSGAPWTLMSYMIEGGGSTTQSKAKKWLYAYPEASHQLLQILTDVIVEYLVGQVKAGAQLLQLFESHGGILGMGMFSKFALPYIRQISSRVKETLVSKNLKPVPMIIFSKDSHYALEELAQSNYEVVQLDWTIKPQNARRQVGPNITLQGNLDPCALYSTPEEIKKLTKEMLKKFGTQRYIANLGHGMYPDFDREHLKAFVDAVHSESMEMINGDE</sequence>
<dbReference type="InterPro" id="IPR038071">
    <property type="entry name" value="UROD/MetE-like_sf"/>
</dbReference>
<protein>
    <recommendedName>
        <fullName evidence="5">Uroporphyrinogen decarboxylase</fullName>
        <ecNumber evidence="4">4.1.1.37</ecNumber>
    </recommendedName>
</protein>
<dbReference type="CDD" id="cd00717">
    <property type="entry name" value="URO-D"/>
    <property type="match status" value="1"/>
</dbReference>
<evidence type="ECO:0000256" key="9">
    <source>
        <dbReference type="ARBA" id="ARBA00023239"/>
    </source>
</evidence>
<dbReference type="PROSITE" id="PS00907">
    <property type="entry name" value="UROD_2"/>
    <property type="match status" value="1"/>
</dbReference>
<evidence type="ECO:0000256" key="7">
    <source>
        <dbReference type="ARBA" id="ARBA00022793"/>
    </source>
</evidence>
<dbReference type="GO" id="GO:0004853">
    <property type="term" value="F:uroporphyrinogen decarboxylase activity"/>
    <property type="evidence" value="ECO:0007669"/>
    <property type="project" value="UniProtKB-EC"/>
</dbReference>
<keyword evidence="7" id="KW-0210">Decarboxylase</keyword>
<evidence type="ECO:0000256" key="1">
    <source>
        <dbReference type="ARBA" id="ARBA00004496"/>
    </source>
</evidence>
<evidence type="ECO:0000313" key="14">
    <source>
        <dbReference type="Proteomes" id="UP000749559"/>
    </source>
</evidence>
<gene>
    <name evidence="13" type="ORF">OFUS_LOCUS2737</name>
</gene>
<comment type="catalytic activity">
    <reaction evidence="11">
        <text>uroporphyrinogen III + 4 H(+) = coproporphyrinogen III + 4 CO2</text>
        <dbReference type="Rhea" id="RHEA:19865"/>
        <dbReference type="ChEBI" id="CHEBI:15378"/>
        <dbReference type="ChEBI" id="CHEBI:16526"/>
        <dbReference type="ChEBI" id="CHEBI:57308"/>
        <dbReference type="ChEBI" id="CHEBI:57309"/>
        <dbReference type="EC" id="4.1.1.37"/>
    </reaction>
    <physiologicalReaction direction="left-to-right" evidence="11">
        <dbReference type="Rhea" id="RHEA:19866"/>
    </physiologicalReaction>
</comment>
<comment type="similarity">
    <text evidence="3">Belongs to the uroporphyrinogen decarboxylase family.</text>
</comment>
<evidence type="ECO:0000256" key="4">
    <source>
        <dbReference type="ARBA" id="ARBA00012288"/>
    </source>
</evidence>
<keyword evidence="8" id="KW-0350">Heme biosynthesis</keyword>
<dbReference type="GO" id="GO:0006783">
    <property type="term" value="P:heme biosynthetic process"/>
    <property type="evidence" value="ECO:0007669"/>
    <property type="project" value="UniProtKB-KW"/>
</dbReference>
<dbReference type="FunFam" id="3.20.20.210:FF:000004">
    <property type="entry name" value="Uroporphyrinogen decarboxylase"/>
    <property type="match status" value="1"/>
</dbReference>
<evidence type="ECO:0000256" key="6">
    <source>
        <dbReference type="ARBA" id="ARBA00022490"/>
    </source>
</evidence>
<dbReference type="PANTHER" id="PTHR21091">
    <property type="entry name" value="METHYLTETRAHYDROFOLATE:HOMOCYSTEINE METHYLTRANSFERASE RELATED"/>
    <property type="match status" value="1"/>
</dbReference>